<sequence>MGLITISLMDIIQTELLKKNKNEFYNNGEYTGNNKKFQFIQKALRYDEDVQEIVNDMFFMGYTFPNPEADKYIKKMFVNRFLNRQIGRQTVEDFASQVVYTSLSNEQEMMVLFENYEDFIISNNSVTSESINEGINESISQNRDLRSTLPQNQINLDLNSFEMDYGDENNIAKSLDKSNNNNKQTTKTDSKNYNASNLKAFRGAWDYYFKEYDRRCFLQVW</sequence>
<dbReference type="RefSeq" id="YP_009103961.1">
    <property type="nucleotide sequence ID" value="NC_025467.1"/>
</dbReference>
<organism evidence="2 3">
    <name type="scientific">Enterococcus phage vB_Efae230P-4</name>
    <dbReference type="NCBI Taxonomy" id="1161939"/>
    <lineage>
        <taxon>Viruses</taxon>
        <taxon>Duplodnaviria</taxon>
        <taxon>Heunggongvirae</taxon>
        <taxon>Uroviricota</taxon>
        <taxon>Caudoviricetes</taxon>
        <taxon>Rountreeviridae</taxon>
        <taxon>Sarlesvirinae</taxon>
        <taxon>Copernicusvirus</taxon>
        <taxon>Copernicusvirus Efae230P4</taxon>
    </lineage>
</organism>
<keyword evidence="3" id="KW-1185">Reference proteome</keyword>
<name>A0A067XGU9_9CAUD</name>
<evidence type="ECO:0000256" key="1">
    <source>
        <dbReference type="SAM" id="MobiDB-lite"/>
    </source>
</evidence>
<dbReference type="OrthoDB" id="6552at10239"/>
<reference evidence="2 3" key="1">
    <citation type="submission" date="2011-12" db="EMBL/GenBank/DDBJ databases">
        <title>Sequence of unusually small Enterococcal phage vB_Efae230P-4.</title>
        <authorList>
            <person name="Golebiewski M."/>
            <person name="Jurczak-Kurek A."/>
            <person name="Wrobel B."/>
        </authorList>
    </citation>
    <scope>NUCLEOTIDE SEQUENCE [LARGE SCALE GENOMIC DNA]</scope>
</reference>
<dbReference type="GeneID" id="22112864"/>
<accession>A0A067XGU9</accession>
<dbReference type="Proteomes" id="UP000027492">
    <property type="component" value="Segment"/>
</dbReference>
<feature type="compositionally biased region" description="Low complexity" evidence="1">
    <location>
        <begin position="177"/>
        <end position="187"/>
    </location>
</feature>
<dbReference type="KEGG" id="vg:22112864"/>
<dbReference type="EMBL" id="JQ309827">
    <property type="protein sequence ID" value="AFF27937.1"/>
    <property type="molecule type" value="Genomic_DNA"/>
</dbReference>
<gene>
    <name evidence="2" type="ORF">vB_Efae230P-4.5</name>
</gene>
<proteinExistence type="predicted"/>
<feature type="region of interest" description="Disordered" evidence="1">
    <location>
        <begin position="172"/>
        <end position="191"/>
    </location>
</feature>
<evidence type="ECO:0000313" key="2">
    <source>
        <dbReference type="EMBL" id="AFF27937.1"/>
    </source>
</evidence>
<evidence type="ECO:0000313" key="3">
    <source>
        <dbReference type="Proteomes" id="UP000027492"/>
    </source>
</evidence>
<protein>
    <submittedName>
        <fullName evidence="2">Putative lower collar protein</fullName>
    </submittedName>
</protein>